<reference evidence="2" key="2">
    <citation type="submission" date="2021-04" db="EMBL/GenBank/DDBJ databases">
        <authorList>
            <person name="Gilroy R."/>
        </authorList>
    </citation>
    <scope>NUCLEOTIDE SEQUENCE</scope>
    <source>
        <strain evidence="2">CHK156-179</strain>
    </source>
</reference>
<feature type="chain" id="PRO_5038952706" description="PepSY domain-containing protein" evidence="1">
    <location>
        <begin position="20"/>
        <end position="218"/>
    </location>
</feature>
<keyword evidence="1" id="KW-0732">Signal</keyword>
<evidence type="ECO:0000313" key="2">
    <source>
        <dbReference type="EMBL" id="HJA02568.1"/>
    </source>
</evidence>
<feature type="signal peptide" evidence="1">
    <location>
        <begin position="1"/>
        <end position="19"/>
    </location>
</feature>
<comment type="caution">
    <text evidence="2">The sequence shown here is derived from an EMBL/GenBank/DDBJ whole genome shotgun (WGS) entry which is preliminary data.</text>
</comment>
<accession>A0A9D2KGV0</accession>
<evidence type="ECO:0008006" key="4">
    <source>
        <dbReference type="Google" id="ProtNLM"/>
    </source>
</evidence>
<protein>
    <recommendedName>
        <fullName evidence="4">PepSY domain-containing protein</fullName>
    </recommendedName>
</protein>
<dbReference type="EMBL" id="DXAJ01000062">
    <property type="protein sequence ID" value="HJA02568.1"/>
    <property type="molecule type" value="Genomic_DNA"/>
</dbReference>
<gene>
    <name evidence="2" type="ORF">H9797_04220</name>
</gene>
<dbReference type="PROSITE" id="PS51257">
    <property type="entry name" value="PROKAR_LIPOPROTEIN"/>
    <property type="match status" value="1"/>
</dbReference>
<sequence length="218" mass="23817">MKKTALFLLVPLLSLAVLTGCKGTDYEKHLSDVRSDLFAAETEDFSLTLSCITRETPYAADGVACNTLKLIEIAVKPSKSTDGSKSYRIELSGEPAVSGELSYRTVKGDYFLSQGVSAFPEGSVTVRLSDDGETTEITATSVKTEKTLSPEEALNFAVDAERELIDRMTAGSTFEGEFTVRLMRRSRNYYFVGITGKKENAALLIDAETGEVLARRVR</sequence>
<evidence type="ECO:0000313" key="3">
    <source>
        <dbReference type="Proteomes" id="UP000824221"/>
    </source>
</evidence>
<name>A0A9D2KGV0_9FIRM</name>
<reference evidence="2" key="1">
    <citation type="journal article" date="2021" name="PeerJ">
        <title>Extensive microbial diversity within the chicken gut microbiome revealed by metagenomics and culture.</title>
        <authorList>
            <person name="Gilroy R."/>
            <person name="Ravi A."/>
            <person name="Getino M."/>
            <person name="Pursley I."/>
            <person name="Horton D.L."/>
            <person name="Alikhan N.F."/>
            <person name="Baker D."/>
            <person name="Gharbi K."/>
            <person name="Hall N."/>
            <person name="Watson M."/>
            <person name="Adriaenssens E.M."/>
            <person name="Foster-Nyarko E."/>
            <person name="Jarju S."/>
            <person name="Secka A."/>
            <person name="Antonio M."/>
            <person name="Oren A."/>
            <person name="Chaudhuri R.R."/>
            <person name="La Ragione R."/>
            <person name="Hildebrand F."/>
            <person name="Pallen M.J."/>
        </authorList>
    </citation>
    <scope>NUCLEOTIDE SEQUENCE</scope>
    <source>
        <strain evidence="2">CHK156-179</strain>
    </source>
</reference>
<dbReference type="Proteomes" id="UP000824221">
    <property type="component" value="Unassembled WGS sequence"/>
</dbReference>
<organism evidence="2 3">
    <name type="scientific">Candidatus Gallimonas gallistercoris</name>
    <dbReference type="NCBI Taxonomy" id="2838602"/>
    <lineage>
        <taxon>Bacteria</taxon>
        <taxon>Bacillati</taxon>
        <taxon>Bacillota</taxon>
        <taxon>Clostridia</taxon>
        <taxon>Candidatus Gallimonas</taxon>
    </lineage>
</organism>
<evidence type="ECO:0000256" key="1">
    <source>
        <dbReference type="SAM" id="SignalP"/>
    </source>
</evidence>
<dbReference type="AlphaFoldDB" id="A0A9D2KGV0"/>
<proteinExistence type="predicted"/>